<feature type="transmembrane region" description="Helical" evidence="14">
    <location>
        <begin position="20"/>
        <end position="42"/>
    </location>
</feature>
<dbReference type="InterPro" id="IPR001789">
    <property type="entry name" value="Sig_transdc_resp-reg_receiver"/>
</dbReference>
<dbReference type="PANTHER" id="PTHR45339:SF1">
    <property type="entry name" value="HYBRID SIGNAL TRANSDUCTION HISTIDINE KINASE J"/>
    <property type="match status" value="1"/>
</dbReference>
<dbReference type="PROSITE" id="PS50110">
    <property type="entry name" value="RESPONSE_REGULATORY"/>
    <property type="match status" value="1"/>
</dbReference>
<dbReference type="Proteomes" id="UP001596103">
    <property type="component" value="Unassembled WGS sequence"/>
</dbReference>
<evidence type="ECO:0000256" key="11">
    <source>
        <dbReference type="ARBA" id="ARBA00023136"/>
    </source>
</evidence>
<dbReference type="Gene3D" id="3.40.50.2300">
    <property type="match status" value="1"/>
</dbReference>
<dbReference type="Pfam" id="PF01627">
    <property type="entry name" value="Hpt"/>
    <property type="match status" value="1"/>
</dbReference>
<dbReference type="Gene3D" id="3.30.565.10">
    <property type="entry name" value="Histidine kinase-like ATPase, C-terminal domain"/>
    <property type="match status" value="1"/>
</dbReference>
<evidence type="ECO:0000259" key="17">
    <source>
        <dbReference type="PROSITE" id="PS50894"/>
    </source>
</evidence>
<dbReference type="SMART" id="SM00388">
    <property type="entry name" value="HisKA"/>
    <property type="match status" value="1"/>
</dbReference>
<comment type="catalytic activity">
    <reaction evidence="1">
        <text>ATP + protein L-histidine = ADP + protein N-phospho-L-histidine.</text>
        <dbReference type="EC" id="2.7.13.3"/>
    </reaction>
</comment>
<dbReference type="PANTHER" id="PTHR45339">
    <property type="entry name" value="HYBRID SIGNAL TRANSDUCTION HISTIDINE KINASE J"/>
    <property type="match status" value="1"/>
</dbReference>
<dbReference type="InterPro" id="IPR011006">
    <property type="entry name" value="CheY-like_superfamily"/>
</dbReference>
<keyword evidence="19" id="KW-1185">Reference proteome</keyword>
<gene>
    <name evidence="18" type="ORF">ACFPTO_00825</name>
</gene>
<sequence length="1110" mass="119428">MSMPFTPLGRLRRYQDLLLLGGGVVITLVAFLMFAVTCVYAIRQFVAAERQNLAEDRGQVVTLVQAVETSLRRTVSLFELSWPTLPQNDGSAYAAFLRNCNQLSIKSPTTSSDVYFAASTKALDDPSLVRRYLALAQLFALSNASSSVANNLDISGYIYSPHDELIIMPASVVPLATRPQVAELIETLKVDLSRLTPSAEQRPGGFRRAVYWLPPFTDPLTGGTRVRLVSQASSQGEPFAVIAIEYDPQTFLRAVSTRGEGTYLIAGPAGHIIASRDNPSSAEAQEQGWRQLRHPAFLGGDVGYGGGKFVIKEPIGGTDWTLLHVFSWDDVAAGIAPQARTAAVAMAVILGVVWALLLSFRSRVFAPLLRRSERVFESENLSRTVVQTVPVGLALISRKSREWLLDSPVIQELGSRIERGEAALADALVACYDAFERDHPAGGPVGVLRQDVVLPTQGGGHVELACSASQARYKGIDVLVAVFIDVTERRRLQRELNAALEAADSANQAKSAFLAAMSHEIRTPLNAILGNLELLAHSPLTSVQHDRLATVRGASAGLLAVISDVLDFSKIEAGEMTLEQIEFNVLEQIECVLGIFEPLARARGLGLYARIDIAAGQTMWGDPTRVGQVLNNLLSNAIKFTEYGSVTVVVSLETASDGKQQLVLAIVDTGIGISPQHQEQLFTAFSQLDASINRRFGGTGLGLALCQRLVHAMHGRIDVSSTPDVGSRFTVYLPLGDAIALRSDPRIVDGARVLFLSSAREWCEFAVPHLEHWGAQVNVHRHPATIEESDLEAAAVLVIWGAREQWGADDENRLVEDAAWVVDGYPGGPANAICTGKIVSVSCLSLSGLAASMRATLLGEPLPGPSAATAGAMRADTVASSRGLKVLVAEDNAANRMLLAEQLTSLGCRVATAANGRQALERLDDDDWDVLLTDLNMPGMSGYQLAETVRARKPALPIVAITAHATKEERQRCEAAGMTQVMTKPISRQQLNDVMGAIAEERGVKLISVSNSDEAKFRGRTMPKQLWETFIKSTAEAVSTMEAARAAGDVDAVLAQLHSIRGALAVFGQASLAADCARVEAVINRDTSAPLPDDLDVLTRSLREMLDADA</sequence>
<feature type="transmembrane region" description="Helical" evidence="14">
    <location>
        <begin position="342"/>
        <end position="360"/>
    </location>
</feature>
<keyword evidence="6 14" id="KW-0812">Transmembrane</keyword>
<dbReference type="CDD" id="cd17546">
    <property type="entry name" value="REC_hyHK_CKI1_RcsC-like"/>
    <property type="match status" value="1"/>
</dbReference>
<protein>
    <recommendedName>
        <fullName evidence="3">histidine kinase</fullName>
        <ecNumber evidence="3">2.7.13.3</ecNumber>
    </recommendedName>
</protein>
<evidence type="ECO:0000256" key="10">
    <source>
        <dbReference type="ARBA" id="ARBA00023012"/>
    </source>
</evidence>
<dbReference type="Pfam" id="PF00072">
    <property type="entry name" value="Response_reg"/>
    <property type="match status" value="1"/>
</dbReference>
<evidence type="ECO:0000256" key="6">
    <source>
        <dbReference type="ARBA" id="ARBA00022692"/>
    </source>
</evidence>
<keyword evidence="8 18" id="KW-0067">ATP-binding</keyword>
<dbReference type="SUPFAM" id="SSF47226">
    <property type="entry name" value="Histidine-containing phosphotransfer domain, HPT domain"/>
    <property type="match status" value="1"/>
</dbReference>
<dbReference type="InterPro" id="IPR036641">
    <property type="entry name" value="HPT_dom_sf"/>
</dbReference>
<evidence type="ECO:0000259" key="15">
    <source>
        <dbReference type="PROSITE" id="PS50109"/>
    </source>
</evidence>
<dbReference type="PROSITE" id="PS50109">
    <property type="entry name" value="HIS_KIN"/>
    <property type="match status" value="1"/>
</dbReference>
<dbReference type="Gene3D" id="1.10.287.130">
    <property type="match status" value="1"/>
</dbReference>
<evidence type="ECO:0000256" key="7">
    <source>
        <dbReference type="ARBA" id="ARBA00022741"/>
    </source>
</evidence>
<dbReference type="GO" id="GO:0005524">
    <property type="term" value="F:ATP binding"/>
    <property type="evidence" value="ECO:0007669"/>
    <property type="project" value="UniProtKB-KW"/>
</dbReference>
<dbReference type="CDD" id="cd16922">
    <property type="entry name" value="HATPase_EvgS-ArcB-TorS-like"/>
    <property type="match status" value="1"/>
</dbReference>
<keyword evidence="5 13" id="KW-0597">Phosphoprotein</keyword>
<dbReference type="InterPro" id="IPR003594">
    <property type="entry name" value="HATPase_dom"/>
</dbReference>
<organism evidence="18 19">
    <name type="scientific">Paraburkholderia denitrificans</name>
    <dbReference type="NCBI Taxonomy" id="694025"/>
    <lineage>
        <taxon>Bacteria</taxon>
        <taxon>Pseudomonadati</taxon>
        <taxon>Pseudomonadota</taxon>
        <taxon>Betaproteobacteria</taxon>
        <taxon>Burkholderiales</taxon>
        <taxon>Burkholderiaceae</taxon>
        <taxon>Paraburkholderia</taxon>
    </lineage>
</organism>
<dbReference type="SMART" id="SM00448">
    <property type="entry name" value="REC"/>
    <property type="match status" value="1"/>
</dbReference>
<accession>A0ABW0J2W1</accession>
<keyword evidence="11 14" id="KW-0472">Membrane</keyword>
<dbReference type="EC" id="2.7.13.3" evidence="3"/>
<dbReference type="InterPro" id="IPR004358">
    <property type="entry name" value="Sig_transdc_His_kin-like_C"/>
</dbReference>
<dbReference type="InterPro" id="IPR036097">
    <property type="entry name" value="HisK_dim/P_sf"/>
</dbReference>
<dbReference type="Gene3D" id="1.20.120.160">
    <property type="entry name" value="HPT domain"/>
    <property type="match status" value="1"/>
</dbReference>
<feature type="domain" description="Response regulatory" evidence="16">
    <location>
        <begin position="885"/>
        <end position="999"/>
    </location>
</feature>
<reference evidence="19" key="1">
    <citation type="journal article" date="2019" name="Int. J. Syst. Evol. Microbiol.">
        <title>The Global Catalogue of Microorganisms (GCM) 10K type strain sequencing project: providing services to taxonomists for standard genome sequencing and annotation.</title>
        <authorList>
            <consortium name="The Broad Institute Genomics Platform"/>
            <consortium name="The Broad Institute Genome Sequencing Center for Infectious Disease"/>
            <person name="Wu L."/>
            <person name="Ma J."/>
        </authorList>
    </citation>
    <scope>NUCLEOTIDE SEQUENCE [LARGE SCALE GENOMIC DNA]</scope>
    <source>
        <strain evidence="19">CCUG 56042</strain>
    </source>
</reference>
<dbReference type="InterPro" id="IPR003661">
    <property type="entry name" value="HisK_dim/P_dom"/>
</dbReference>
<feature type="domain" description="Histidine kinase" evidence="15">
    <location>
        <begin position="516"/>
        <end position="737"/>
    </location>
</feature>
<keyword evidence="4" id="KW-1003">Cell membrane</keyword>
<dbReference type="InterPro" id="IPR036890">
    <property type="entry name" value="HATPase_C_sf"/>
</dbReference>
<dbReference type="SUPFAM" id="SSF55874">
    <property type="entry name" value="ATPase domain of HSP90 chaperone/DNA topoisomerase II/histidine kinase"/>
    <property type="match status" value="1"/>
</dbReference>
<evidence type="ECO:0000259" key="16">
    <source>
        <dbReference type="PROSITE" id="PS50110"/>
    </source>
</evidence>
<evidence type="ECO:0000256" key="5">
    <source>
        <dbReference type="ARBA" id="ARBA00022553"/>
    </source>
</evidence>
<evidence type="ECO:0000313" key="19">
    <source>
        <dbReference type="Proteomes" id="UP001596103"/>
    </source>
</evidence>
<comment type="subcellular location">
    <subcellularLocation>
        <location evidence="2">Cell membrane</location>
        <topology evidence="2">Multi-pass membrane protein</topology>
    </subcellularLocation>
</comment>
<evidence type="ECO:0000256" key="4">
    <source>
        <dbReference type="ARBA" id="ARBA00022475"/>
    </source>
</evidence>
<dbReference type="Pfam" id="PF00512">
    <property type="entry name" value="HisKA"/>
    <property type="match status" value="1"/>
</dbReference>
<dbReference type="InterPro" id="IPR008207">
    <property type="entry name" value="Sig_transdc_His_kin_Hpt_dom"/>
</dbReference>
<dbReference type="RefSeq" id="WP_377708730.1">
    <property type="nucleotide sequence ID" value="NZ_JBHSMP010000003.1"/>
</dbReference>
<evidence type="ECO:0000256" key="14">
    <source>
        <dbReference type="SAM" id="Phobius"/>
    </source>
</evidence>
<evidence type="ECO:0000256" key="12">
    <source>
        <dbReference type="PROSITE-ProRule" id="PRU00110"/>
    </source>
</evidence>
<keyword evidence="10" id="KW-0902">Two-component regulatory system</keyword>
<evidence type="ECO:0000256" key="3">
    <source>
        <dbReference type="ARBA" id="ARBA00012438"/>
    </source>
</evidence>
<dbReference type="SUPFAM" id="SSF52172">
    <property type="entry name" value="CheY-like"/>
    <property type="match status" value="1"/>
</dbReference>
<feature type="domain" description="HPt" evidence="17">
    <location>
        <begin position="1019"/>
        <end position="1110"/>
    </location>
</feature>
<dbReference type="SUPFAM" id="SSF47384">
    <property type="entry name" value="Homodimeric domain of signal transducing histidine kinase"/>
    <property type="match status" value="1"/>
</dbReference>
<evidence type="ECO:0000313" key="18">
    <source>
        <dbReference type="EMBL" id="MFC5427362.1"/>
    </source>
</evidence>
<evidence type="ECO:0000256" key="2">
    <source>
        <dbReference type="ARBA" id="ARBA00004651"/>
    </source>
</evidence>
<evidence type="ECO:0000256" key="13">
    <source>
        <dbReference type="PROSITE-ProRule" id="PRU00169"/>
    </source>
</evidence>
<evidence type="ECO:0000256" key="1">
    <source>
        <dbReference type="ARBA" id="ARBA00000085"/>
    </source>
</evidence>
<dbReference type="CDD" id="cd00082">
    <property type="entry name" value="HisKA"/>
    <property type="match status" value="1"/>
</dbReference>
<name>A0ABW0J2W1_9BURK</name>
<dbReference type="SMART" id="SM00387">
    <property type="entry name" value="HATPase_c"/>
    <property type="match status" value="1"/>
</dbReference>
<keyword evidence="7" id="KW-0547">Nucleotide-binding</keyword>
<evidence type="ECO:0000256" key="9">
    <source>
        <dbReference type="ARBA" id="ARBA00022989"/>
    </source>
</evidence>
<dbReference type="EMBL" id="JBHSMP010000003">
    <property type="protein sequence ID" value="MFC5427362.1"/>
    <property type="molecule type" value="Genomic_DNA"/>
</dbReference>
<dbReference type="Pfam" id="PF02518">
    <property type="entry name" value="HATPase_c"/>
    <property type="match status" value="1"/>
</dbReference>
<keyword evidence="9 14" id="KW-1133">Transmembrane helix</keyword>
<comment type="caution">
    <text evidence="18">The sequence shown here is derived from an EMBL/GenBank/DDBJ whole genome shotgun (WGS) entry which is preliminary data.</text>
</comment>
<dbReference type="PROSITE" id="PS50894">
    <property type="entry name" value="HPT"/>
    <property type="match status" value="1"/>
</dbReference>
<feature type="modified residue" description="4-aspartylphosphate" evidence="13">
    <location>
        <position position="934"/>
    </location>
</feature>
<feature type="modified residue" description="Phosphohistidine" evidence="12">
    <location>
        <position position="1058"/>
    </location>
</feature>
<dbReference type="InterPro" id="IPR005467">
    <property type="entry name" value="His_kinase_dom"/>
</dbReference>
<proteinExistence type="predicted"/>
<evidence type="ECO:0000256" key="8">
    <source>
        <dbReference type="ARBA" id="ARBA00022840"/>
    </source>
</evidence>
<dbReference type="PRINTS" id="PR00344">
    <property type="entry name" value="BCTRLSENSOR"/>
</dbReference>